<keyword evidence="5" id="KW-0539">Nucleus</keyword>
<dbReference type="GO" id="GO:0009893">
    <property type="term" value="P:positive regulation of metabolic process"/>
    <property type="evidence" value="ECO:0007669"/>
    <property type="project" value="UniProtKB-ARBA"/>
</dbReference>
<dbReference type="EMBL" id="JNOM01000070">
    <property type="protein sequence ID" value="KNG87796.1"/>
    <property type="molecule type" value="Genomic_DNA"/>
</dbReference>
<dbReference type="PROSITE" id="PS50048">
    <property type="entry name" value="ZN2_CY6_FUNGAL_2"/>
    <property type="match status" value="1"/>
</dbReference>
<dbReference type="InterPro" id="IPR036864">
    <property type="entry name" value="Zn2-C6_fun-type_DNA-bd_sf"/>
</dbReference>
<dbReference type="AlphaFoldDB" id="A0A0L1J7K8"/>
<dbReference type="GO" id="GO:0000981">
    <property type="term" value="F:DNA-binding transcription factor activity, RNA polymerase II-specific"/>
    <property type="evidence" value="ECO:0007669"/>
    <property type="project" value="InterPro"/>
</dbReference>
<evidence type="ECO:0000313" key="10">
    <source>
        <dbReference type="Proteomes" id="UP000037505"/>
    </source>
</evidence>
<accession>A0A0L1J7K8</accession>
<dbReference type="OrthoDB" id="4161332at2759"/>
<keyword evidence="7" id="KW-0812">Transmembrane</keyword>
<keyword evidence="4" id="KW-0804">Transcription</keyword>
<keyword evidence="7" id="KW-0472">Membrane</keyword>
<reference evidence="9 10" key="1">
    <citation type="submission" date="2014-06" db="EMBL/GenBank/DDBJ databases">
        <title>The Genome of the Aflatoxigenic Filamentous Fungus Aspergillus nomius.</title>
        <authorList>
            <person name="Moore M.G."/>
            <person name="Shannon B.M."/>
            <person name="Brian M.M."/>
        </authorList>
    </citation>
    <scope>NUCLEOTIDE SEQUENCE [LARGE SCALE GENOMIC DNA]</scope>
    <source>
        <strain evidence="9 10">NRRL 13137</strain>
    </source>
</reference>
<evidence type="ECO:0000256" key="7">
    <source>
        <dbReference type="SAM" id="Phobius"/>
    </source>
</evidence>
<evidence type="ECO:0000256" key="5">
    <source>
        <dbReference type="ARBA" id="ARBA00023242"/>
    </source>
</evidence>
<evidence type="ECO:0000313" key="9">
    <source>
        <dbReference type="EMBL" id="KNG87796.1"/>
    </source>
</evidence>
<dbReference type="Proteomes" id="UP000037505">
    <property type="component" value="Unassembled WGS sequence"/>
</dbReference>
<evidence type="ECO:0000256" key="2">
    <source>
        <dbReference type="ARBA" id="ARBA00023015"/>
    </source>
</evidence>
<dbReference type="SMART" id="SM00066">
    <property type="entry name" value="GAL4"/>
    <property type="match status" value="1"/>
</dbReference>
<keyword evidence="3" id="KW-0238">DNA-binding</keyword>
<keyword evidence="10" id="KW-1185">Reference proteome</keyword>
<dbReference type="PANTHER" id="PTHR47425:SF3">
    <property type="entry name" value="ZN(II)2CYS6 TRANSCRIPTION FACTOR (EUROFUNG)"/>
    <property type="match status" value="1"/>
</dbReference>
<dbReference type="SUPFAM" id="SSF57701">
    <property type="entry name" value="Zn2/Cys6 DNA-binding domain"/>
    <property type="match status" value="1"/>
</dbReference>
<feature type="domain" description="Zn(2)-C6 fungal-type" evidence="8">
    <location>
        <begin position="18"/>
        <end position="50"/>
    </location>
</feature>
<organism evidence="9 10">
    <name type="scientific">Aspergillus nomiae NRRL (strain ATCC 15546 / NRRL 13137 / CBS 260.88 / M93)</name>
    <dbReference type="NCBI Taxonomy" id="1509407"/>
    <lineage>
        <taxon>Eukaryota</taxon>
        <taxon>Fungi</taxon>
        <taxon>Dikarya</taxon>
        <taxon>Ascomycota</taxon>
        <taxon>Pezizomycotina</taxon>
        <taxon>Eurotiomycetes</taxon>
        <taxon>Eurotiomycetidae</taxon>
        <taxon>Eurotiales</taxon>
        <taxon>Aspergillaceae</taxon>
        <taxon>Aspergillus</taxon>
        <taxon>Aspergillus subgen. Circumdati</taxon>
    </lineage>
</organism>
<dbReference type="PROSITE" id="PS00463">
    <property type="entry name" value="ZN2_CY6_FUNGAL_1"/>
    <property type="match status" value="1"/>
</dbReference>
<keyword evidence="1" id="KW-0479">Metal-binding</keyword>
<comment type="caution">
    <text evidence="9">The sequence shown here is derived from an EMBL/GenBank/DDBJ whole genome shotgun (WGS) entry which is preliminary data.</text>
</comment>
<dbReference type="InterPro" id="IPR001138">
    <property type="entry name" value="Zn2Cys6_DnaBD"/>
</dbReference>
<dbReference type="InterPro" id="IPR052761">
    <property type="entry name" value="Fungal_Detox/Toxin_TFs"/>
</dbReference>
<dbReference type="Gene3D" id="4.10.240.10">
    <property type="entry name" value="Zn(2)-C6 fungal-type DNA-binding domain"/>
    <property type="match status" value="1"/>
</dbReference>
<dbReference type="InterPro" id="IPR007219">
    <property type="entry name" value="XnlR_reg_dom"/>
</dbReference>
<evidence type="ECO:0000256" key="1">
    <source>
        <dbReference type="ARBA" id="ARBA00022723"/>
    </source>
</evidence>
<evidence type="ECO:0000256" key="3">
    <source>
        <dbReference type="ARBA" id="ARBA00023125"/>
    </source>
</evidence>
<evidence type="ECO:0000256" key="6">
    <source>
        <dbReference type="SAM" id="MobiDB-lite"/>
    </source>
</evidence>
<keyword evidence="2" id="KW-0805">Transcription regulation</keyword>
<dbReference type="PANTHER" id="PTHR47425">
    <property type="entry name" value="FARB-RELATED"/>
    <property type="match status" value="1"/>
</dbReference>
<feature type="transmembrane region" description="Helical" evidence="7">
    <location>
        <begin position="248"/>
        <end position="267"/>
    </location>
</feature>
<sequence>MASTNQTPRTRRHRSTVACQACRQRKVRCSLTVTGVPCAGCTQDAIECIVNTKQGKGTQQTDRLGPRRRRQGHARATDSHIATSTASANPAPCPIDERRPPSLPPCDTQAENTTRTANRSPSDFEVHNMADEERNALEIASAALGQPDSVGEIHFYTGEQTGPTSALNICSTNDSLPKHFLIPLHRTHLSDEDHDFLRRKGVFTLPGKRACDSMIEAYLVHVHPILPVIEADVLVEHHRAGQLQDYNLLLLWSVFFVAVNFIPATIYEEEGFTSRRTMKFMMYSRAKASDFPASCPRAKVTGLTFSSLLMGFWHSDMDEHAQPWYWTGIAINLGQILGLHRDPGASNHTPSITDRQRSFWCRLWWSCFFRDRWLGLTLGRPLRVNLDDCDIRMPLAGDLLFDTLKPDGSTIASYLPGDMNKLAEYWVMLMELSCLLGNTLALNRRPARLKASIDEVQGLERRLLQSRLPDQYEVGLTRVARFYSHHVHLHYQAMVITFYRRWETEVPDGLTSLAKDDWQHRMRLRANAAASRTNEILDMLVQENLLGFAGPMTPPLLVPTMQVHLLQCKSGDSIAKRIRLSKLEMCMLVLEEFQKTYAAASVYRGIFTKAIQQIVPGYTAPTMRVSPAATAVPAPGNESYAPGSILETESLDANNGRNDQLDELGLAGAYEPDLMNVLMDEGSLFDFWQTWNQI</sequence>
<dbReference type="CDD" id="cd12148">
    <property type="entry name" value="fungal_TF_MHR"/>
    <property type="match status" value="1"/>
</dbReference>
<evidence type="ECO:0000256" key="4">
    <source>
        <dbReference type="ARBA" id="ARBA00023163"/>
    </source>
</evidence>
<evidence type="ECO:0000259" key="8">
    <source>
        <dbReference type="PROSITE" id="PS50048"/>
    </source>
</evidence>
<dbReference type="SMART" id="SM00906">
    <property type="entry name" value="Fungal_trans"/>
    <property type="match status" value="1"/>
</dbReference>
<dbReference type="CDD" id="cd00067">
    <property type="entry name" value="GAL4"/>
    <property type="match status" value="1"/>
</dbReference>
<protein>
    <submittedName>
        <fullName evidence="9">Putative C6 transcription factor</fullName>
    </submittedName>
</protein>
<dbReference type="GeneID" id="26806417"/>
<dbReference type="Pfam" id="PF00172">
    <property type="entry name" value="Zn_clus"/>
    <property type="match status" value="1"/>
</dbReference>
<dbReference type="GO" id="GO:0008270">
    <property type="term" value="F:zinc ion binding"/>
    <property type="evidence" value="ECO:0007669"/>
    <property type="project" value="InterPro"/>
</dbReference>
<gene>
    <name evidence="9" type="ORF">ANOM_004613</name>
</gene>
<dbReference type="Pfam" id="PF04082">
    <property type="entry name" value="Fungal_trans"/>
    <property type="match status" value="1"/>
</dbReference>
<dbReference type="STRING" id="1509407.A0A0L1J7K8"/>
<feature type="region of interest" description="Disordered" evidence="6">
    <location>
        <begin position="54"/>
        <end position="122"/>
    </location>
</feature>
<proteinExistence type="predicted"/>
<dbReference type="GO" id="GO:0003677">
    <property type="term" value="F:DNA binding"/>
    <property type="evidence" value="ECO:0007669"/>
    <property type="project" value="UniProtKB-KW"/>
</dbReference>
<keyword evidence="7" id="KW-1133">Transmembrane helix</keyword>
<dbReference type="RefSeq" id="XP_015408719.1">
    <property type="nucleotide sequence ID" value="XM_015549870.1"/>
</dbReference>
<feature type="compositionally biased region" description="Polar residues" evidence="6">
    <location>
        <begin position="109"/>
        <end position="121"/>
    </location>
</feature>
<name>A0A0L1J7K8_ASPN3</name>
<dbReference type="GO" id="GO:0006351">
    <property type="term" value="P:DNA-templated transcription"/>
    <property type="evidence" value="ECO:0007669"/>
    <property type="project" value="InterPro"/>
</dbReference>